<dbReference type="InterPro" id="IPR008930">
    <property type="entry name" value="Terpenoid_cyclase/PrenylTrfase"/>
</dbReference>
<keyword evidence="1" id="KW-0732">Signal</keyword>
<gene>
    <name evidence="4" type="ORF">CLV59_106394</name>
</gene>
<feature type="chain" id="PRO_5016440739" description="Secreted protein" evidence="1">
    <location>
        <begin position="30"/>
        <end position="646"/>
    </location>
</feature>
<dbReference type="InterPro" id="IPR058907">
    <property type="entry name" value="P29_N"/>
</dbReference>
<dbReference type="AlphaFoldDB" id="A0A327VVK2"/>
<feature type="signal peptide" evidence="1">
    <location>
        <begin position="1"/>
        <end position="29"/>
    </location>
</feature>
<feature type="domain" description="Broad-specificity ulvan lyase C-terminal" evidence="3">
    <location>
        <begin position="402"/>
        <end position="628"/>
    </location>
</feature>
<dbReference type="InterPro" id="IPR058908">
    <property type="entry name" value="P29_C"/>
</dbReference>
<dbReference type="Proteomes" id="UP000249819">
    <property type="component" value="Unassembled WGS sequence"/>
</dbReference>
<name>A0A327VVK2_9BACT</name>
<evidence type="ECO:0000256" key="1">
    <source>
        <dbReference type="SAM" id="SignalP"/>
    </source>
</evidence>
<dbReference type="InterPro" id="IPR006311">
    <property type="entry name" value="TAT_signal"/>
</dbReference>
<organism evidence="4 5">
    <name type="scientific">Chitinophaga dinghuensis</name>
    <dbReference type="NCBI Taxonomy" id="1539050"/>
    <lineage>
        <taxon>Bacteria</taxon>
        <taxon>Pseudomonadati</taxon>
        <taxon>Bacteroidota</taxon>
        <taxon>Chitinophagia</taxon>
        <taxon>Chitinophagales</taxon>
        <taxon>Chitinophagaceae</taxon>
        <taxon>Chitinophaga</taxon>
    </lineage>
</organism>
<protein>
    <recommendedName>
        <fullName evidence="6">Secreted protein</fullName>
    </recommendedName>
</protein>
<dbReference type="OrthoDB" id="620742at2"/>
<dbReference type="SUPFAM" id="SSF48239">
    <property type="entry name" value="Terpenoid cyclases/Protein prenyltransferases"/>
    <property type="match status" value="1"/>
</dbReference>
<dbReference type="EMBL" id="QLMA01000006">
    <property type="protein sequence ID" value="RAJ79333.1"/>
    <property type="molecule type" value="Genomic_DNA"/>
</dbReference>
<dbReference type="PROSITE" id="PS51318">
    <property type="entry name" value="TAT"/>
    <property type="match status" value="1"/>
</dbReference>
<evidence type="ECO:0000259" key="2">
    <source>
        <dbReference type="Pfam" id="PF25840"/>
    </source>
</evidence>
<reference evidence="4 5" key="1">
    <citation type="submission" date="2018-06" db="EMBL/GenBank/DDBJ databases">
        <title>Genomic Encyclopedia of Archaeal and Bacterial Type Strains, Phase II (KMG-II): from individual species to whole genera.</title>
        <authorList>
            <person name="Goeker M."/>
        </authorList>
    </citation>
    <scope>NUCLEOTIDE SEQUENCE [LARGE SCALE GENOMIC DNA]</scope>
    <source>
        <strain evidence="4 5">DSM 29821</strain>
    </source>
</reference>
<proteinExistence type="predicted"/>
<dbReference type="Pfam" id="PF25840">
    <property type="entry name" value="Ulvan_lyase_N"/>
    <property type="match status" value="1"/>
</dbReference>
<accession>A0A327VVK2</accession>
<feature type="domain" description="Broad-specificity ulvan lyase N-terminal" evidence="2">
    <location>
        <begin position="48"/>
        <end position="396"/>
    </location>
</feature>
<sequence>MPTRRTFIRHLSAGTAGLAVSMYAGSSLAFPNTVVQDPLGDVCKSLISTWGTKLLELQVKDSHSQNYGTIILPTENAIHGRSGDTIHPFLHLASTTGNHAYADAAVILYRWMERTVSQPDGSWLNEPKAGSWKGTTVFTTIALAESLLHYGHLLDNNFRQEIRDRLHKSGDYISQNFSIDYGNINYPIAATYALTLLDELLDVPSYRKKAKALADVAVKYFTKKDHLLSGEGGPLDIPSPKGCFSVDLGYNVEESLPSLIQYAILNKDNELLEILTASLKAHLQFMLPDGGWDNSWGTRNYKWTYWGSRTSDGCQPAFALLAHKDPAFYKAALQNTRLLQQHTHDGILYGGPHYHSHDITPCLHHTFCHIKALVTTVEKGYKIPATNPESIQLPREVPHQTKFIEDLQTILVATDKLRATVTTYDRNYKKFKSGHTSGGALSMLWHQQLGVILCASMNEYQMFEADNMQADNDPNSMPLTPRLQLIHNGQTYMNIQDQSATFYNDKKGTDTIIHTRSTLVNGDQQSPDTGKIQADISYTFQGNAVQIKYSCDAQQLPTQFILPVISASAEPWNRINANTYEIIKPGGKVVVTSRHALGILPVTGKRIFNFVPGLEAIPFVIAASEGDITLSFHANSKASSTRSRAL</sequence>
<dbReference type="RefSeq" id="WP_111593784.1">
    <property type="nucleotide sequence ID" value="NZ_QLMA01000006.1"/>
</dbReference>
<evidence type="ECO:0000259" key="3">
    <source>
        <dbReference type="Pfam" id="PF25841"/>
    </source>
</evidence>
<evidence type="ECO:0008006" key="6">
    <source>
        <dbReference type="Google" id="ProtNLM"/>
    </source>
</evidence>
<comment type="caution">
    <text evidence="4">The sequence shown here is derived from an EMBL/GenBank/DDBJ whole genome shotgun (WGS) entry which is preliminary data.</text>
</comment>
<evidence type="ECO:0000313" key="4">
    <source>
        <dbReference type="EMBL" id="RAJ79333.1"/>
    </source>
</evidence>
<evidence type="ECO:0000313" key="5">
    <source>
        <dbReference type="Proteomes" id="UP000249819"/>
    </source>
</evidence>
<keyword evidence="5" id="KW-1185">Reference proteome</keyword>
<dbReference type="Pfam" id="PF25841">
    <property type="entry name" value="Ulvan_lyase_C"/>
    <property type="match status" value="1"/>
</dbReference>